<dbReference type="Gene3D" id="2.102.10.10">
    <property type="entry name" value="Rieske [2Fe-2S] iron-sulphur domain"/>
    <property type="match status" value="1"/>
</dbReference>
<dbReference type="Pfam" id="PF00355">
    <property type="entry name" value="Rieske"/>
    <property type="match status" value="1"/>
</dbReference>
<dbReference type="InterPro" id="IPR050584">
    <property type="entry name" value="Cholesterol_7-desaturase"/>
</dbReference>
<dbReference type="InterPro" id="IPR044043">
    <property type="entry name" value="VanA_C_cat"/>
</dbReference>
<dbReference type="GO" id="GO:0051213">
    <property type="term" value="F:dioxygenase activity"/>
    <property type="evidence" value="ECO:0007669"/>
    <property type="project" value="UniProtKB-KW"/>
</dbReference>
<name>A0ABY7U2M0_9SPHN</name>
<dbReference type="EMBL" id="CP117418">
    <property type="protein sequence ID" value="WCT79365.1"/>
    <property type="molecule type" value="Genomic_DNA"/>
</dbReference>
<sequence>MPFIRNAWYVAAWDREVTGQSMLSRHILDEKLIFFRQADGSVTALSGVCPHRYASLHMGRLEDGTVHCGYHGLGFDRTGACVHNPFGAPPKGMRLRSYPVVERFSAIWIWMGDPDAADPALLPDFSFNDPADHCVGQGYLLVEANWELEVENILDLSHIQFLHPTTLGSSEVANGAYEWRQEGDQIWSNRDVYGEMMRPELAGPMGVPSDRPVDRWIHTRWDAPANLAIFAGAVPAGQDRNGARGTPTAHLFTPATQGSTHYFYSIAFPRAIGPQAEMLAQTQVEFLKMPFETEDLPMLEEQQRNLAGRSLRDVKLGWLPGDAAGARARNILYARMDAEAAALAGS</sequence>
<evidence type="ECO:0000313" key="7">
    <source>
        <dbReference type="EMBL" id="WCT79365.1"/>
    </source>
</evidence>
<dbReference type="Proteomes" id="UP001218231">
    <property type="component" value="Plasmid unnamed1"/>
</dbReference>
<evidence type="ECO:0000256" key="5">
    <source>
        <dbReference type="ARBA" id="ARBA00023014"/>
    </source>
</evidence>
<keyword evidence="4" id="KW-0408">Iron</keyword>
<dbReference type="InterPro" id="IPR036922">
    <property type="entry name" value="Rieske_2Fe-2S_sf"/>
</dbReference>
<evidence type="ECO:0000256" key="3">
    <source>
        <dbReference type="ARBA" id="ARBA00023002"/>
    </source>
</evidence>
<keyword evidence="5" id="KW-0411">Iron-sulfur</keyword>
<dbReference type="RefSeq" id="WP_273619642.1">
    <property type="nucleotide sequence ID" value="NZ_CP103869.1"/>
</dbReference>
<geneLocation type="plasmid" evidence="7 8">
    <name>unnamed1</name>
</geneLocation>
<evidence type="ECO:0000259" key="6">
    <source>
        <dbReference type="PROSITE" id="PS51296"/>
    </source>
</evidence>
<keyword evidence="3" id="KW-0560">Oxidoreductase</keyword>
<dbReference type="SUPFAM" id="SSF55961">
    <property type="entry name" value="Bet v1-like"/>
    <property type="match status" value="1"/>
</dbReference>
<keyword evidence="7" id="KW-0223">Dioxygenase</keyword>
<keyword evidence="1" id="KW-0001">2Fe-2S</keyword>
<reference evidence="7 8" key="1">
    <citation type="submission" date="2023-02" db="EMBL/GenBank/DDBJ databases">
        <title>Genome sequence of Novosphingobium humi KACC 19094.</title>
        <authorList>
            <person name="Kim S."/>
            <person name="Heo J."/>
            <person name="Kwon S.-W."/>
        </authorList>
    </citation>
    <scope>NUCLEOTIDE SEQUENCE [LARGE SCALE GENOMIC DNA]</scope>
    <source>
        <strain evidence="7 8">KACC 19094</strain>
        <plasmid evidence="7 8">unnamed1</plasmid>
    </source>
</reference>
<gene>
    <name evidence="7" type="ORF">PQ457_20435</name>
</gene>
<accession>A0ABY7U2M0</accession>
<feature type="domain" description="Rieske" evidence="6">
    <location>
        <begin position="8"/>
        <end position="109"/>
    </location>
</feature>
<dbReference type="PANTHER" id="PTHR21266:SF60">
    <property type="entry name" value="3-KETOSTEROID-9-ALPHA-MONOOXYGENASE, OXYGENASE COMPONENT"/>
    <property type="match status" value="1"/>
</dbReference>
<dbReference type="Pfam" id="PF19112">
    <property type="entry name" value="VanA_C"/>
    <property type="match status" value="1"/>
</dbReference>
<evidence type="ECO:0000313" key="8">
    <source>
        <dbReference type="Proteomes" id="UP001218231"/>
    </source>
</evidence>
<keyword evidence="7" id="KW-0614">Plasmid</keyword>
<organism evidence="7 8">
    <name type="scientific">Novosphingobium humi</name>
    <dbReference type="NCBI Taxonomy" id="2282397"/>
    <lineage>
        <taxon>Bacteria</taxon>
        <taxon>Pseudomonadati</taxon>
        <taxon>Pseudomonadota</taxon>
        <taxon>Alphaproteobacteria</taxon>
        <taxon>Sphingomonadales</taxon>
        <taxon>Sphingomonadaceae</taxon>
        <taxon>Novosphingobium</taxon>
    </lineage>
</organism>
<protein>
    <submittedName>
        <fullName evidence="7">Aromatic ring-hydroxylating dioxygenase subunit alpha</fullName>
    </submittedName>
</protein>
<keyword evidence="2" id="KW-0479">Metal-binding</keyword>
<evidence type="ECO:0000256" key="1">
    <source>
        <dbReference type="ARBA" id="ARBA00022714"/>
    </source>
</evidence>
<dbReference type="SUPFAM" id="SSF50022">
    <property type="entry name" value="ISP domain"/>
    <property type="match status" value="1"/>
</dbReference>
<dbReference type="PANTHER" id="PTHR21266">
    <property type="entry name" value="IRON-SULFUR DOMAIN CONTAINING PROTEIN"/>
    <property type="match status" value="1"/>
</dbReference>
<dbReference type="PROSITE" id="PS51296">
    <property type="entry name" value="RIESKE"/>
    <property type="match status" value="1"/>
</dbReference>
<keyword evidence="8" id="KW-1185">Reference proteome</keyword>
<proteinExistence type="predicted"/>
<dbReference type="InterPro" id="IPR017941">
    <property type="entry name" value="Rieske_2Fe-2S"/>
</dbReference>
<evidence type="ECO:0000256" key="4">
    <source>
        <dbReference type="ARBA" id="ARBA00023004"/>
    </source>
</evidence>
<dbReference type="Gene3D" id="3.90.380.10">
    <property type="entry name" value="Naphthalene 1,2-dioxygenase Alpha Subunit, Chain A, domain 1"/>
    <property type="match status" value="1"/>
</dbReference>
<evidence type="ECO:0000256" key="2">
    <source>
        <dbReference type="ARBA" id="ARBA00022723"/>
    </source>
</evidence>